<gene>
    <name evidence="1" type="ORF">V5799_005486</name>
</gene>
<organism evidence="1 2">
    <name type="scientific">Amblyomma americanum</name>
    <name type="common">Lone star tick</name>
    <dbReference type="NCBI Taxonomy" id="6943"/>
    <lineage>
        <taxon>Eukaryota</taxon>
        <taxon>Metazoa</taxon>
        <taxon>Ecdysozoa</taxon>
        <taxon>Arthropoda</taxon>
        <taxon>Chelicerata</taxon>
        <taxon>Arachnida</taxon>
        <taxon>Acari</taxon>
        <taxon>Parasitiformes</taxon>
        <taxon>Ixodida</taxon>
        <taxon>Ixodoidea</taxon>
        <taxon>Ixodidae</taxon>
        <taxon>Amblyomminae</taxon>
        <taxon>Amblyomma</taxon>
    </lineage>
</organism>
<dbReference type="AlphaFoldDB" id="A0AAQ4DZ43"/>
<accession>A0AAQ4DZ43</accession>
<sequence>MQWPLCLTQGGSIWCLAVNEEETLAVTGSSGSALSLWHIPEVVSQSSKTTWIEAFKDGTDFPRNLAILNTGASMSLVVSTNEG</sequence>
<reference evidence="1 2" key="1">
    <citation type="journal article" date="2023" name="Arcadia Sci">
        <title>De novo assembly of a long-read Amblyomma americanum tick genome.</title>
        <authorList>
            <person name="Chou S."/>
            <person name="Poskanzer K.E."/>
            <person name="Rollins M."/>
            <person name="Thuy-Boun P.S."/>
        </authorList>
    </citation>
    <scope>NUCLEOTIDE SEQUENCE [LARGE SCALE GENOMIC DNA]</scope>
    <source>
        <strain evidence="1">F_SG_1</strain>
        <tissue evidence="1">Salivary glands</tissue>
    </source>
</reference>
<evidence type="ECO:0000313" key="1">
    <source>
        <dbReference type="EMBL" id="KAK8767733.1"/>
    </source>
</evidence>
<protein>
    <submittedName>
        <fullName evidence="1">Uncharacterized protein</fullName>
    </submittedName>
</protein>
<keyword evidence="2" id="KW-1185">Reference proteome</keyword>
<comment type="caution">
    <text evidence="1">The sequence shown here is derived from an EMBL/GenBank/DDBJ whole genome shotgun (WGS) entry which is preliminary data.</text>
</comment>
<name>A0AAQ4DZ43_AMBAM</name>
<dbReference type="EMBL" id="JARKHS020025058">
    <property type="protein sequence ID" value="KAK8767733.1"/>
    <property type="molecule type" value="Genomic_DNA"/>
</dbReference>
<dbReference type="Proteomes" id="UP001321473">
    <property type="component" value="Unassembled WGS sequence"/>
</dbReference>
<proteinExistence type="predicted"/>
<feature type="non-terminal residue" evidence="1">
    <location>
        <position position="83"/>
    </location>
</feature>
<evidence type="ECO:0000313" key="2">
    <source>
        <dbReference type="Proteomes" id="UP001321473"/>
    </source>
</evidence>